<feature type="region of interest" description="Disordered" evidence="5">
    <location>
        <begin position="468"/>
        <end position="511"/>
    </location>
</feature>
<feature type="repeat" description="ARM" evidence="4">
    <location>
        <begin position="142"/>
        <end position="171"/>
    </location>
</feature>
<keyword evidence="7" id="KW-1185">Reference proteome</keyword>
<keyword evidence="2" id="KW-0813">Transport</keyword>
<evidence type="ECO:0000313" key="7">
    <source>
        <dbReference type="Proteomes" id="UP000007797"/>
    </source>
</evidence>
<evidence type="ECO:0000313" key="6">
    <source>
        <dbReference type="EMBL" id="EGG23005.1"/>
    </source>
</evidence>
<dbReference type="InterPro" id="IPR011989">
    <property type="entry name" value="ARM-like"/>
</dbReference>
<dbReference type="Proteomes" id="UP000007797">
    <property type="component" value="Unassembled WGS sequence"/>
</dbReference>
<reference evidence="7" key="1">
    <citation type="journal article" date="2011" name="Genome Res.">
        <title>Phylogeny-wide analysis of social amoeba genomes highlights ancient origins for complex intercellular communication.</title>
        <authorList>
            <person name="Heidel A.J."/>
            <person name="Lawal H.M."/>
            <person name="Felder M."/>
            <person name="Schilde C."/>
            <person name="Helps N.R."/>
            <person name="Tunggal B."/>
            <person name="Rivero F."/>
            <person name="John U."/>
            <person name="Schleicher M."/>
            <person name="Eichinger L."/>
            <person name="Platzer M."/>
            <person name="Noegel A.A."/>
            <person name="Schaap P."/>
            <person name="Gloeckner G."/>
        </authorList>
    </citation>
    <scope>NUCLEOTIDE SEQUENCE [LARGE SCALE GENOMIC DNA]</scope>
    <source>
        <strain evidence="7">SH3</strain>
    </source>
</reference>
<dbReference type="OrthoDB" id="16542at2759"/>
<dbReference type="InterPro" id="IPR000225">
    <property type="entry name" value="Armadillo"/>
</dbReference>
<dbReference type="PROSITE" id="PS50176">
    <property type="entry name" value="ARM_REPEAT"/>
    <property type="match status" value="2"/>
</dbReference>
<dbReference type="InterPro" id="IPR016024">
    <property type="entry name" value="ARM-type_fold"/>
</dbReference>
<dbReference type="KEGG" id="dfa:DFA_05135"/>
<dbReference type="Pfam" id="PF00514">
    <property type="entry name" value="Arm"/>
    <property type="match status" value="5"/>
</dbReference>
<evidence type="ECO:0000256" key="1">
    <source>
        <dbReference type="ARBA" id="ARBA00010394"/>
    </source>
</evidence>
<comment type="similarity">
    <text evidence="1">Belongs to the importin alpha family.</text>
</comment>
<gene>
    <name evidence="6" type="ORF">DFA_05135</name>
</gene>
<dbReference type="GeneID" id="14875594"/>
<dbReference type="SMART" id="SM00185">
    <property type="entry name" value="ARM"/>
    <property type="match status" value="8"/>
</dbReference>
<dbReference type="RefSeq" id="XP_004360856.1">
    <property type="nucleotide sequence ID" value="XM_004360799.1"/>
</dbReference>
<dbReference type="Gene3D" id="1.25.10.10">
    <property type="entry name" value="Leucine-rich Repeat Variant"/>
    <property type="match status" value="1"/>
</dbReference>
<evidence type="ECO:0008006" key="8">
    <source>
        <dbReference type="Google" id="ProtNLM"/>
    </source>
</evidence>
<feature type="compositionally biased region" description="Acidic residues" evidence="5">
    <location>
        <begin position="481"/>
        <end position="511"/>
    </location>
</feature>
<dbReference type="GO" id="GO:0015031">
    <property type="term" value="P:protein transport"/>
    <property type="evidence" value="ECO:0007669"/>
    <property type="project" value="UniProtKB-KW"/>
</dbReference>
<evidence type="ECO:0000256" key="2">
    <source>
        <dbReference type="ARBA" id="ARBA00022448"/>
    </source>
</evidence>
<proteinExistence type="inferred from homology"/>
<dbReference type="SUPFAM" id="SSF48371">
    <property type="entry name" value="ARM repeat"/>
    <property type="match status" value="1"/>
</dbReference>
<evidence type="ECO:0000256" key="3">
    <source>
        <dbReference type="ARBA" id="ARBA00022927"/>
    </source>
</evidence>
<dbReference type="OMA" id="TPSENAY"/>
<sequence length="532" mass="58479">MAHSDVDSPVDTLDLKIPQLIHQIDSTDINVLRESVSSVRKALSIEKNPPIDYVIKYGFVPRLIQLLHFDDPVIQEEAAWALTNIASGSQQNTYSVVNLNIIPTLASLLSSPHPRIVDQSIWGLGNIAGDSVALRNLVLEQDVLPALLGIFEKHSRNTNILRNACWALSNLFRGKPLSDSHYAELALPTIARLLYLQDQDALCDVLWCISYVSDTTNERMQKVLDCNVVGVLIGILTKAERPLVSPALRTLGNFLTGDDIQTQTVLNHGALAVLAKLLANPKAEIRKEVCWCISNITSGNRAQIQQVIDSGILPTVVEHLLTDTAAVKKEAIWAISNACCGSSAEQIKYLVEIGSIPALVAGSKLADDITKVALEGLHYIAKAGDVPSSSSSSLTPSENAYKSIFKDSLRSLQQALIPHESRHLFHSILSMMGENIEEYDLSDASDEEFEMYDDVDVEVLSPALVLDEDEDEVTDYSISGGEDEDDEEDEDEDEDEEDVNEEDVAGLDELVDDFTNTVVIKTKQINQNNNNH</sequence>
<dbReference type="PANTHER" id="PTHR23316">
    <property type="entry name" value="IMPORTIN ALPHA"/>
    <property type="match status" value="1"/>
</dbReference>
<evidence type="ECO:0000256" key="4">
    <source>
        <dbReference type="PROSITE-ProRule" id="PRU00259"/>
    </source>
</evidence>
<protein>
    <recommendedName>
        <fullName evidence="8">Importin subunit alpha</fullName>
    </recommendedName>
</protein>
<dbReference type="STRING" id="1054147.F4PNF2"/>
<accession>F4PNF2</accession>
<feature type="repeat" description="ARM" evidence="4">
    <location>
        <begin position="58"/>
        <end position="92"/>
    </location>
</feature>
<dbReference type="EMBL" id="GL883008">
    <property type="protein sequence ID" value="EGG23005.1"/>
    <property type="molecule type" value="Genomic_DNA"/>
</dbReference>
<name>F4PNF2_CACFS</name>
<organism evidence="6 7">
    <name type="scientific">Cavenderia fasciculata</name>
    <name type="common">Slime mold</name>
    <name type="synonym">Dictyostelium fasciculatum</name>
    <dbReference type="NCBI Taxonomy" id="261658"/>
    <lineage>
        <taxon>Eukaryota</taxon>
        <taxon>Amoebozoa</taxon>
        <taxon>Evosea</taxon>
        <taxon>Eumycetozoa</taxon>
        <taxon>Dictyostelia</taxon>
        <taxon>Acytosteliales</taxon>
        <taxon>Cavenderiaceae</taxon>
        <taxon>Cavenderia</taxon>
    </lineage>
</organism>
<dbReference type="AlphaFoldDB" id="F4PNF2"/>
<keyword evidence="3" id="KW-0653">Protein transport</keyword>
<evidence type="ECO:0000256" key="5">
    <source>
        <dbReference type="SAM" id="MobiDB-lite"/>
    </source>
</evidence>